<sequence length="106" mass="11572">MSLSFEWGPTKACFDPKSPPIHLSDVPEKAARIDFVLHDLDAPDFHHGGGSLRYHGRAEVPYGAFRYKGPCPPEGTRHTYELVATAHGAGGEVLATAMARQPYSRP</sequence>
<name>A0A506UA79_9HYPH</name>
<comment type="caution">
    <text evidence="1">The sequence shown here is derived from an EMBL/GenBank/DDBJ whole genome shotgun (WGS) entry which is preliminary data.</text>
</comment>
<keyword evidence="2" id="KW-1185">Reference proteome</keyword>
<dbReference type="Proteomes" id="UP000320314">
    <property type="component" value="Unassembled WGS sequence"/>
</dbReference>
<accession>A0A506UA79</accession>
<dbReference type="InterPro" id="IPR008914">
    <property type="entry name" value="PEBP"/>
</dbReference>
<protein>
    <submittedName>
        <fullName evidence="1">Phospholipid-binding protein</fullName>
    </submittedName>
</protein>
<evidence type="ECO:0000313" key="1">
    <source>
        <dbReference type="EMBL" id="TPW29855.1"/>
    </source>
</evidence>
<dbReference type="InterPro" id="IPR036610">
    <property type="entry name" value="PEBP-like_sf"/>
</dbReference>
<dbReference type="Pfam" id="PF01161">
    <property type="entry name" value="PBP"/>
    <property type="match status" value="1"/>
</dbReference>
<gene>
    <name evidence="1" type="ORF">FJU11_06875</name>
</gene>
<proteinExistence type="predicted"/>
<reference evidence="1 2" key="1">
    <citation type="submission" date="2019-06" db="EMBL/GenBank/DDBJ databases">
        <authorList>
            <person name="Li M."/>
        </authorList>
    </citation>
    <scope>NUCLEOTIDE SEQUENCE [LARGE SCALE GENOMIC DNA]</scope>
    <source>
        <strain evidence="1 2">BGMRC6574</strain>
    </source>
</reference>
<evidence type="ECO:0000313" key="2">
    <source>
        <dbReference type="Proteomes" id="UP000320314"/>
    </source>
</evidence>
<dbReference type="OrthoDB" id="9797506at2"/>
<dbReference type="EMBL" id="VHLH01000009">
    <property type="protein sequence ID" value="TPW29855.1"/>
    <property type="molecule type" value="Genomic_DNA"/>
</dbReference>
<organism evidence="1 2">
    <name type="scientific">Pararhizobium mangrovi</name>
    <dbReference type="NCBI Taxonomy" id="2590452"/>
    <lineage>
        <taxon>Bacteria</taxon>
        <taxon>Pseudomonadati</taxon>
        <taxon>Pseudomonadota</taxon>
        <taxon>Alphaproteobacteria</taxon>
        <taxon>Hyphomicrobiales</taxon>
        <taxon>Rhizobiaceae</taxon>
        <taxon>Rhizobium/Agrobacterium group</taxon>
        <taxon>Pararhizobium</taxon>
    </lineage>
</organism>
<dbReference type="SUPFAM" id="SSF49777">
    <property type="entry name" value="PEBP-like"/>
    <property type="match status" value="1"/>
</dbReference>
<dbReference type="AlphaFoldDB" id="A0A506UA79"/>